<dbReference type="PANTHER" id="PTHR46791:SF9">
    <property type="entry name" value="INTEGRASE CATALYTIC DOMAIN-CONTAINING PROTEIN"/>
    <property type="match status" value="1"/>
</dbReference>
<dbReference type="OrthoDB" id="2686689at2759"/>
<sequence length="325" mass="37516">MAEHLSCSPSYVYKKLSTINLPARKKYISISDEELDSHVAKLHADFPNSGQQMMAAYLKVKGIVVQRSRIHAASLNRVDPRAVAKRWSQTVKRRVYAVPAPNSLWHMDGHMKLVRWKLVTHGCIDGYSCCVTYLHCSRDNSTLTVLKLFAEATTKYGFPSRTRSDHGRENYFVALFMEMVQGRNRGSHLTGESKHNERIERLWKDVFLQVISSFYEMFYSLEDYDLLNVEDPLDMEALHQVYLPEINRRLLMFQEAWNRHSVRTASHYSPHQMWVSGMLKSSSNYTSVDHVFSTRDVALDLRQALSHYGLSPDALGEIEDSYTNE</sequence>
<proteinExistence type="predicted"/>
<dbReference type="InterPro" id="IPR036397">
    <property type="entry name" value="RNaseH_sf"/>
</dbReference>
<dbReference type="PANTHER" id="PTHR46791">
    <property type="entry name" value="EXPRESSED PROTEIN"/>
    <property type="match status" value="1"/>
</dbReference>
<dbReference type="PROSITE" id="PS50994">
    <property type="entry name" value="INTEGRASE"/>
    <property type="match status" value="1"/>
</dbReference>
<protein>
    <recommendedName>
        <fullName evidence="1">Integrase catalytic domain-containing protein</fullName>
    </recommendedName>
</protein>
<reference evidence="2 3" key="1">
    <citation type="journal article" date="2017" name="PLoS Biol.">
        <title>The sea cucumber genome provides insights into morphological evolution and visceral regeneration.</title>
        <authorList>
            <person name="Zhang X."/>
            <person name="Sun L."/>
            <person name="Yuan J."/>
            <person name="Sun Y."/>
            <person name="Gao Y."/>
            <person name="Zhang L."/>
            <person name="Li S."/>
            <person name="Dai H."/>
            <person name="Hamel J.F."/>
            <person name="Liu C."/>
            <person name="Yu Y."/>
            <person name="Liu S."/>
            <person name="Lin W."/>
            <person name="Guo K."/>
            <person name="Jin S."/>
            <person name="Xu P."/>
            <person name="Storey K.B."/>
            <person name="Huan P."/>
            <person name="Zhang T."/>
            <person name="Zhou Y."/>
            <person name="Zhang J."/>
            <person name="Lin C."/>
            <person name="Li X."/>
            <person name="Xing L."/>
            <person name="Huo D."/>
            <person name="Sun M."/>
            <person name="Wang L."/>
            <person name="Mercier A."/>
            <person name="Li F."/>
            <person name="Yang H."/>
            <person name="Xiang J."/>
        </authorList>
    </citation>
    <scope>NUCLEOTIDE SEQUENCE [LARGE SCALE GENOMIC DNA]</scope>
    <source>
        <strain evidence="2">Shaxun</strain>
        <tissue evidence="2">Muscle</tissue>
    </source>
</reference>
<dbReference type="InterPro" id="IPR058913">
    <property type="entry name" value="Integrase_dom_put"/>
</dbReference>
<evidence type="ECO:0000313" key="2">
    <source>
        <dbReference type="EMBL" id="PIK52353.1"/>
    </source>
</evidence>
<dbReference type="GO" id="GO:0015074">
    <property type="term" value="P:DNA integration"/>
    <property type="evidence" value="ECO:0007669"/>
    <property type="project" value="InterPro"/>
</dbReference>
<dbReference type="AlphaFoldDB" id="A0A2G8KWH2"/>
<organism evidence="2 3">
    <name type="scientific">Stichopus japonicus</name>
    <name type="common">Sea cucumber</name>
    <dbReference type="NCBI Taxonomy" id="307972"/>
    <lineage>
        <taxon>Eukaryota</taxon>
        <taxon>Metazoa</taxon>
        <taxon>Echinodermata</taxon>
        <taxon>Eleutherozoa</taxon>
        <taxon>Echinozoa</taxon>
        <taxon>Holothuroidea</taxon>
        <taxon>Aspidochirotacea</taxon>
        <taxon>Aspidochirotida</taxon>
        <taxon>Stichopodidae</taxon>
        <taxon>Apostichopus</taxon>
    </lineage>
</organism>
<dbReference type="InterPro" id="IPR012337">
    <property type="entry name" value="RNaseH-like_sf"/>
</dbReference>
<dbReference type="Proteomes" id="UP000230750">
    <property type="component" value="Unassembled WGS sequence"/>
</dbReference>
<dbReference type="EMBL" id="MRZV01000332">
    <property type="protein sequence ID" value="PIK52353.1"/>
    <property type="molecule type" value="Genomic_DNA"/>
</dbReference>
<evidence type="ECO:0000259" key="1">
    <source>
        <dbReference type="PROSITE" id="PS50994"/>
    </source>
</evidence>
<evidence type="ECO:0000313" key="3">
    <source>
        <dbReference type="Proteomes" id="UP000230750"/>
    </source>
</evidence>
<feature type="domain" description="Integrase catalytic" evidence="1">
    <location>
        <begin position="97"/>
        <end position="278"/>
    </location>
</feature>
<dbReference type="SUPFAM" id="SSF53098">
    <property type="entry name" value="Ribonuclease H-like"/>
    <property type="match status" value="1"/>
</dbReference>
<accession>A0A2G8KWH2</accession>
<dbReference type="Gene3D" id="3.30.420.10">
    <property type="entry name" value="Ribonuclease H-like superfamily/Ribonuclease H"/>
    <property type="match status" value="1"/>
</dbReference>
<dbReference type="InterPro" id="IPR001584">
    <property type="entry name" value="Integrase_cat-core"/>
</dbReference>
<keyword evidence="3" id="KW-1185">Reference proteome</keyword>
<name>A0A2G8KWH2_STIJA</name>
<dbReference type="GO" id="GO:0003676">
    <property type="term" value="F:nucleic acid binding"/>
    <property type="evidence" value="ECO:0007669"/>
    <property type="project" value="InterPro"/>
</dbReference>
<comment type="caution">
    <text evidence="2">The sequence shown here is derived from an EMBL/GenBank/DDBJ whole genome shotgun (WGS) entry which is preliminary data.</text>
</comment>
<dbReference type="Pfam" id="PF24764">
    <property type="entry name" value="rva_4"/>
    <property type="match status" value="1"/>
</dbReference>
<gene>
    <name evidence="2" type="ORF">BSL78_10753</name>
</gene>